<evidence type="ECO:0000313" key="3">
    <source>
        <dbReference type="Ensembl" id="ENSPMAP00000002555.1"/>
    </source>
</evidence>
<dbReference type="SUPFAM" id="SSF48371">
    <property type="entry name" value="ARM repeat"/>
    <property type="match status" value="1"/>
</dbReference>
<dbReference type="PANTHER" id="PTHR23253:SF78">
    <property type="entry name" value="EUKARYOTIC TRANSLATION INITIATION FACTOR 4G1, ISOFORM B-RELATED"/>
    <property type="match status" value="1"/>
</dbReference>
<reference evidence="3" key="1">
    <citation type="submission" date="2025-08" db="UniProtKB">
        <authorList>
            <consortium name="Ensembl"/>
        </authorList>
    </citation>
    <scope>IDENTIFICATION</scope>
</reference>
<dbReference type="PANTHER" id="PTHR23253">
    <property type="entry name" value="EUKARYOTIC TRANSLATION INITIATION FACTOR 4 GAMMA"/>
    <property type="match status" value="1"/>
</dbReference>
<feature type="domain" description="MIF4G" evidence="2">
    <location>
        <begin position="14"/>
        <end position="95"/>
    </location>
</feature>
<dbReference type="AlphaFoldDB" id="S4RBH4"/>
<evidence type="ECO:0000256" key="1">
    <source>
        <dbReference type="SAM" id="MobiDB-lite"/>
    </source>
</evidence>
<dbReference type="Gene3D" id="1.25.40.180">
    <property type="match status" value="1"/>
</dbReference>
<evidence type="ECO:0000259" key="2">
    <source>
        <dbReference type="Pfam" id="PF02854"/>
    </source>
</evidence>
<organism evidence="3">
    <name type="scientific">Petromyzon marinus</name>
    <name type="common">Sea lamprey</name>
    <dbReference type="NCBI Taxonomy" id="7757"/>
    <lineage>
        <taxon>Eukaryota</taxon>
        <taxon>Metazoa</taxon>
        <taxon>Chordata</taxon>
        <taxon>Craniata</taxon>
        <taxon>Vertebrata</taxon>
        <taxon>Cyclostomata</taxon>
        <taxon>Hyperoartia</taxon>
        <taxon>Petromyzontiformes</taxon>
        <taxon>Petromyzontidae</taxon>
        <taxon>Petromyzon</taxon>
    </lineage>
</organism>
<dbReference type="GO" id="GO:0016281">
    <property type="term" value="C:eukaryotic translation initiation factor 4F complex"/>
    <property type="evidence" value="ECO:0007669"/>
    <property type="project" value="TreeGrafter"/>
</dbReference>
<dbReference type="STRING" id="7757.ENSPMAP00000002555"/>
<dbReference type="GO" id="GO:0003743">
    <property type="term" value="F:translation initiation factor activity"/>
    <property type="evidence" value="ECO:0007669"/>
    <property type="project" value="TreeGrafter"/>
</dbReference>
<accession>S4RBH4</accession>
<dbReference type="HOGENOM" id="CLU_2378266_0_0_1"/>
<protein>
    <recommendedName>
        <fullName evidence="2">MIF4G domain-containing protein</fullName>
    </recommendedName>
</protein>
<dbReference type="Pfam" id="PF02854">
    <property type="entry name" value="MIF4G"/>
    <property type="match status" value="1"/>
</dbReference>
<dbReference type="GO" id="GO:0003729">
    <property type="term" value="F:mRNA binding"/>
    <property type="evidence" value="ECO:0007669"/>
    <property type="project" value="TreeGrafter"/>
</dbReference>
<dbReference type="InterPro" id="IPR003890">
    <property type="entry name" value="MIF4G-like_typ-3"/>
</dbReference>
<dbReference type="Ensembl" id="ENSPMAT00000002567.1">
    <property type="protein sequence ID" value="ENSPMAP00000002555.1"/>
    <property type="gene ID" value="ENSPMAG00000002340.1"/>
</dbReference>
<feature type="compositionally biased region" description="Basic and acidic residues" evidence="1">
    <location>
        <begin position="38"/>
        <end position="59"/>
    </location>
</feature>
<name>S4RBH4_PETMA</name>
<proteinExistence type="predicted"/>
<dbReference type="GeneTree" id="ENSGT00940000156454"/>
<reference evidence="3" key="2">
    <citation type="submission" date="2025-09" db="UniProtKB">
        <authorList>
            <consortium name="Ensembl"/>
        </authorList>
    </citation>
    <scope>IDENTIFICATION</scope>
</reference>
<feature type="region of interest" description="Disordered" evidence="1">
    <location>
        <begin position="32"/>
        <end position="67"/>
    </location>
</feature>
<sequence>QLKVPVAEKPGVSVNFRKVLLNRCQKEFEKDKDDDDIFERKQKEMEAAATPEERTRLHDELEDSRDKARRRSLGNIRFIGELFKLKMLTEPIMHD</sequence>
<dbReference type="InterPro" id="IPR016024">
    <property type="entry name" value="ARM-type_fold"/>
</dbReference>